<dbReference type="GO" id="GO:0008239">
    <property type="term" value="F:dipeptidyl-peptidase activity"/>
    <property type="evidence" value="ECO:0007669"/>
    <property type="project" value="InterPro"/>
</dbReference>
<accession>A0A561TS83</accession>
<dbReference type="Pfam" id="PF02129">
    <property type="entry name" value="Peptidase_S15"/>
    <property type="match status" value="1"/>
</dbReference>
<comment type="caution">
    <text evidence="4">The sequence shown here is derived from an EMBL/GenBank/DDBJ whole genome shotgun (WGS) entry which is preliminary data.</text>
</comment>
<dbReference type="SUPFAM" id="SSF49785">
    <property type="entry name" value="Galactose-binding domain-like"/>
    <property type="match status" value="1"/>
</dbReference>
<dbReference type="RefSeq" id="WP_145909229.1">
    <property type="nucleotide sequence ID" value="NZ_BAAAMZ010000001.1"/>
</dbReference>
<dbReference type="PANTHER" id="PTHR22946:SF9">
    <property type="entry name" value="POLYKETIDE TRANSFERASE AF380"/>
    <property type="match status" value="1"/>
</dbReference>
<sequence length="564" mass="61091">MPVDGSTDPFFAFGTDDLAKLDAIREALLDPSPRRIGRLDQWGLADDYEVYAEIGQYSETTITLADGTQLDASLSVPRGLAPGQTCPAVVLPAPLISIGHRAYLGMLSRWTQGGYVVLAYSQRGLAKSTGEIHVAGPQDVADAAEVVDWLLTQNQVDAERIGFFGASYGAGTSLLAAASDPRIKVVAGTSAWADLFTSLYENGTRHLAAFEALVTLFGEDRCSPEFREVIQKIRANTIDDQVREFARVRSPRNNLAKYNDAATAILLTTSWHETIFSVPAVIDFHNNLTGPKTLLIQVGDHGNAELPGLAGLPAKPTDMAYRWMDYHLGGTAGNGAPPRFDIRSEYMFNPLSDLRHASWDEYAQPKKRFHLADAASGQRDGQLVEDQPQAGWTRSVKATGKGTNIVVAPKLVQTGLAERWGLPNTYRTAETDRGLAAVFATAPVAQASRVRGDLELRVTVKAQQAGATIVAYLLDLNPATGSANIITHAPYTFTDQPAGQATTVTFPLQPADYVVARGRQLQLVIDTQDPFFSYENVTTPVFTLDITSPKGSESYLDIPLQPID</sequence>
<dbReference type="Proteomes" id="UP000317940">
    <property type="component" value="Unassembled WGS sequence"/>
</dbReference>
<dbReference type="InterPro" id="IPR013736">
    <property type="entry name" value="Xaa-Pro_dipept_C"/>
</dbReference>
<dbReference type="AlphaFoldDB" id="A0A561TS83"/>
<keyword evidence="2 4" id="KW-0378">Hydrolase</keyword>
<dbReference type="Gene3D" id="3.40.50.1820">
    <property type="entry name" value="alpha/beta hydrolase"/>
    <property type="match status" value="1"/>
</dbReference>
<evidence type="ECO:0000256" key="2">
    <source>
        <dbReference type="ARBA" id="ARBA00022801"/>
    </source>
</evidence>
<comment type="similarity">
    <text evidence="1">Belongs to the AB hydrolase superfamily.</text>
</comment>
<gene>
    <name evidence="4" type="ORF">FHX73_1315</name>
</gene>
<dbReference type="InterPro" id="IPR008979">
    <property type="entry name" value="Galactose-bd-like_sf"/>
</dbReference>
<evidence type="ECO:0000313" key="5">
    <source>
        <dbReference type="Proteomes" id="UP000317940"/>
    </source>
</evidence>
<dbReference type="Gene3D" id="2.60.120.260">
    <property type="entry name" value="Galactose-binding domain-like"/>
    <property type="match status" value="1"/>
</dbReference>
<name>A0A561TS83_9ACTN</name>
<organism evidence="4 5">
    <name type="scientific">Kitasatospora viridis</name>
    <dbReference type="NCBI Taxonomy" id="281105"/>
    <lineage>
        <taxon>Bacteria</taxon>
        <taxon>Bacillati</taxon>
        <taxon>Actinomycetota</taxon>
        <taxon>Actinomycetes</taxon>
        <taxon>Kitasatosporales</taxon>
        <taxon>Streptomycetaceae</taxon>
        <taxon>Kitasatospora</taxon>
    </lineage>
</organism>
<dbReference type="SUPFAM" id="SSF53474">
    <property type="entry name" value="alpha/beta-Hydrolases"/>
    <property type="match status" value="1"/>
</dbReference>
<dbReference type="InterPro" id="IPR050261">
    <property type="entry name" value="FrsA_esterase"/>
</dbReference>
<dbReference type="OrthoDB" id="3276960at2"/>
<protein>
    <submittedName>
        <fullName evidence="4">Putative CocE/NonD family hydrolase</fullName>
    </submittedName>
</protein>
<dbReference type="InterPro" id="IPR000383">
    <property type="entry name" value="Xaa-Pro-like_dom"/>
</dbReference>
<dbReference type="EMBL" id="VIWT01000003">
    <property type="protein sequence ID" value="TWF89971.1"/>
    <property type="molecule type" value="Genomic_DNA"/>
</dbReference>
<reference evidence="4 5" key="1">
    <citation type="submission" date="2019-06" db="EMBL/GenBank/DDBJ databases">
        <title>Sequencing the genomes of 1000 actinobacteria strains.</title>
        <authorList>
            <person name="Klenk H.-P."/>
        </authorList>
    </citation>
    <scope>NUCLEOTIDE SEQUENCE [LARGE SCALE GENOMIC DNA]</scope>
    <source>
        <strain evidence="4 5">DSM 44826</strain>
    </source>
</reference>
<dbReference type="GO" id="GO:0052689">
    <property type="term" value="F:carboxylic ester hydrolase activity"/>
    <property type="evidence" value="ECO:0007669"/>
    <property type="project" value="UniProtKB-ARBA"/>
</dbReference>
<dbReference type="InterPro" id="IPR029058">
    <property type="entry name" value="AB_hydrolase_fold"/>
</dbReference>
<feature type="domain" description="Xaa-Pro dipeptidyl-peptidase C-terminal" evidence="3">
    <location>
        <begin position="321"/>
        <end position="557"/>
    </location>
</feature>
<dbReference type="Pfam" id="PF08530">
    <property type="entry name" value="PepX_C"/>
    <property type="match status" value="1"/>
</dbReference>
<evidence type="ECO:0000256" key="1">
    <source>
        <dbReference type="ARBA" id="ARBA00008645"/>
    </source>
</evidence>
<proteinExistence type="inferred from homology"/>
<dbReference type="PANTHER" id="PTHR22946">
    <property type="entry name" value="DIENELACTONE HYDROLASE DOMAIN-CONTAINING PROTEIN-RELATED"/>
    <property type="match status" value="1"/>
</dbReference>
<dbReference type="SMART" id="SM00939">
    <property type="entry name" value="PepX_C"/>
    <property type="match status" value="1"/>
</dbReference>
<evidence type="ECO:0000259" key="3">
    <source>
        <dbReference type="SMART" id="SM00939"/>
    </source>
</evidence>
<evidence type="ECO:0000313" key="4">
    <source>
        <dbReference type="EMBL" id="TWF89971.1"/>
    </source>
</evidence>
<keyword evidence="5" id="KW-1185">Reference proteome</keyword>